<dbReference type="InterPro" id="IPR004107">
    <property type="entry name" value="Integrase_SAM-like_N"/>
</dbReference>
<dbReference type="GO" id="GO:0006310">
    <property type="term" value="P:DNA recombination"/>
    <property type="evidence" value="ECO:0007669"/>
    <property type="project" value="UniProtKB-KW"/>
</dbReference>
<dbReference type="Gene3D" id="1.10.150.130">
    <property type="match status" value="1"/>
</dbReference>
<protein>
    <submittedName>
        <fullName evidence="8">Integrase</fullName>
    </submittedName>
</protein>
<feature type="region of interest" description="Disordered" evidence="5">
    <location>
        <begin position="224"/>
        <end position="254"/>
    </location>
</feature>
<dbReference type="GO" id="GO:0003677">
    <property type="term" value="F:DNA binding"/>
    <property type="evidence" value="ECO:0007669"/>
    <property type="project" value="UniProtKB-UniRule"/>
</dbReference>
<keyword evidence="1" id="KW-0229">DNA integration</keyword>
<dbReference type="CDD" id="cd01189">
    <property type="entry name" value="INT_ICEBs1_C_like"/>
    <property type="match status" value="1"/>
</dbReference>
<comment type="caution">
    <text evidence="8">The sequence shown here is derived from an EMBL/GenBank/DDBJ whole genome shotgun (WGS) entry which is preliminary data.</text>
</comment>
<dbReference type="InterPro" id="IPR010998">
    <property type="entry name" value="Integrase_recombinase_N"/>
</dbReference>
<accession>A0A8J3K236</accession>
<evidence type="ECO:0000256" key="3">
    <source>
        <dbReference type="ARBA" id="ARBA00023172"/>
    </source>
</evidence>
<dbReference type="EMBL" id="BONG01000031">
    <property type="protein sequence ID" value="GIF91373.1"/>
    <property type="molecule type" value="Genomic_DNA"/>
</dbReference>
<sequence length="387" mass="42859">MTGTRRGRGEGALFWDEKRQRFIAEVTIGYTPAGKRIMRRGSGKTKTEARAKLKQVLRDHEDGLAIASQTFSVASAVEDWLAYGLTGRSPNTVEKYGYLARGHIIPDLGARKLRDLSANDVDRWLTDKAKTLSTSTVQRLRECLSRAIARAMARDKVKRNVVALCGTPKGQEGRPSKSLNLAQAKALLAAAEESPLFAYVVASLLTGARTEELRALTWAHVDLEGQADPPQPPSIRVWRSVRDGGDTKTKQSRRTLALPARVVAALRHHRHHQAEMRQRAGNTWQTTDLVFTSSVGTALDAANVRRGFRRVAKTAGLDATAWTPRELRHSFVSLLSDSGMHLEDIAELCGHAGTRVTEAVYRHQLRPMLLEGASRMDHLFAADDIYR</sequence>
<keyword evidence="3" id="KW-0233">DNA recombination</keyword>
<organism evidence="8 9">
    <name type="scientific">Catellatospora chokoriensis</name>
    <dbReference type="NCBI Taxonomy" id="310353"/>
    <lineage>
        <taxon>Bacteria</taxon>
        <taxon>Bacillati</taxon>
        <taxon>Actinomycetota</taxon>
        <taxon>Actinomycetes</taxon>
        <taxon>Micromonosporales</taxon>
        <taxon>Micromonosporaceae</taxon>
        <taxon>Catellatospora</taxon>
    </lineage>
</organism>
<feature type="domain" description="Tyr recombinase" evidence="6">
    <location>
        <begin position="174"/>
        <end position="374"/>
    </location>
</feature>
<dbReference type="PANTHER" id="PTHR30349">
    <property type="entry name" value="PHAGE INTEGRASE-RELATED"/>
    <property type="match status" value="1"/>
</dbReference>
<dbReference type="InterPro" id="IPR011010">
    <property type="entry name" value="DNA_brk_join_enz"/>
</dbReference>
<dbReference type="Pfam" id="PF14659">
    <property type="entry name" value="Phage_int_SAM_3"/>
    <property type="match status" value="1"/>
</dbReference>
<dbReference type="PROSITE" id="PS51900">
    <property type="entry name" value="CB"/>
    <property type="match status" value="1"/>
</dbReference>
<evidence type="ECO:0000256" key="1">
    <source>
        <dbReference type="ARBA" id="ARBA00022908"/>
    </source>
</evidence>
<dbReference type="PROSITE" id="PS51898">
    <property type="entry name" value="TYR_RECOMBINASE"/>
    <property type="match status" value="1"/>
</dbReference>
<dbReference type="Proteomes" id="UP000619293">
    <property type="component" value="Unassembled WGS sequence"/>
</dbReference>
<reference evidence="8 9" key="1">
    <citation type="submission" date="2021-01" db="EMBL/GenBank/DDBJ databases">
        <title>Whole genome shotgun sequence of Catellatospora chokoriensis NBRC 107358.</title>
        <authorList>
            <person name="Komaki H."/>
            <person name="Tamura T."/>
        </authorList>
    </citation>
    <scope>NUCLEOTIDE SEQUENCE [LARGE SCALE GENOMIC DNA]</scope>
    <source>
        <strain evidence="8 9">NBRC 107358</strain>
    </source>
</reference>
<dbReference type="AlphaFoldDB" id="A0A8J3K236"/>
<gene>
    <name evidence="8" type="ORF">Cch02nite_48170</name>
</gene>
<dbReference type="GO" id="GO:0015074">
    <property type="term" value="P:DNA integration"/>
    <property type="evidence" value="ECO:0007669"/>
    <property type="project" value="InterPro"/>
</dbReference>
<evidence type="ECO:0000256" key="5">
    <source>
        <dbReference type="SAM" id="MobiDB-lite"/>
    </source>
</evidence>
<feature type="domain" description="Core-binding (CB)" evidence="7">
    <location>
        <begin position="71"/>
        <end position="152"/>
    </location>
</feature>
<dbReference type="Pfam" id="PF00589">
    <property type="entry name" value="Phage_integrase"/>
    <property type="match status" value="1"/>
</dbReference>
<feature type="compositionally biased region" description="Basic and acidic residues" evidence="5">
    <location>
        <begin position="240"/>
        <end position="249"/>
    </location>
</feature>
<dbReference type="InterPro" id="IPR050090">
    <property type="entry name" value="Tyrosine_recombinase_XerCD"/>
</dbReference>
<dbReference type="Gene3D" id="1.10.443.10">
    <property type="entry name" value="Intergrase catalytic core"/>
    <property type="match status" value="1"/>
</dbReference>
<evidence type="ECO:0000256" key="4">
    <source>
        <dbReference type="PROSITE-ProRule" id="PRU01248"/>
    </source>
</evidence>
<evidence type="ECO:0000256" key="2">
    <source>
        <dbReference type="ARBA" id="ARBA00023125"/>
    </source>
</evidence>
<dbReference type="SUPFAM" id="SSF56349">
    <property type="entry name" value="DNA breaking-rejoining enzymes"/>
    <property type="match status" value="1"/>
</dbReference>
<evidence type="ECO:0000259" key="6">
    <source>
        <dbReference type="PROSITE" id="PS51898"/>
    </source>
</evidence>
<name>A0A8J3K236_9ACTN</name>
<dbReference type="InterPro" id="IPR013762">
    <property type="entry name" value="Integrase-like_cat_sf"/>
</dbReference>
<dbReference type="PANTHER" id="PTHR30349:SF91">
    <property type="entry name" value="INTA PROTEIN"/>
    <property type="match status" value="1"/>
</dbReference>
<proteinExistence type="predicted"/>
<evidence type="ECO:0000313" key="9">
    <source>
        <dbReference type="Proteomes" id="UP000619293"/>
    </source>
</evidence>
<dbReference type="InterPro" id="IPR002104">
    <property type="entry name" value="Integrase_catalytic"/>
</dbReference>
<dbReference type="InterPro" id="IPR044068">
    <property type="entry name" value="CB"/>
</dbReference>
<dbReference type="RefSeq" id="WP_191837870.1">
    <property type="nucleotide sequence ID" value="NZ_BAAALB010000030.1"/>
</dbReference>
<evidence type="ECO:0000313" key="8">
    <source>
        <dbReference type="EMBL" id="GIF91373.1"/>
    </source>
</evidence>
<keyword evidence="2 4" id="KW-0238">DNA-binding</keyword>
<evidence type="ECO:0000259" key="7">
    <source>
        <dbReference type="PROSITE" id="PS51900"/>
    </source>
</evidence>
<keyword evidence="9" id="KW-1185">Reference proteome</keyword>